<protein>
    <submittedName>
        <fullName evidence="2">DUF4371 domain-containing protein</fullName>
    </submittedName>
</protein>
<dbReference type="EMBL" id="BDDD01001832">
    <property type="protein sequence ID" value="GAV78611.1"/>
    <property type="molecule type" value="Genomic_DNA"/>
</dbReference>
<dbReference type="InterPro" id="IPR025398">
    <property type="entry name" value="DUF4371"/>
</dbReference>
<sequence length="244" mass="28091">GDAIVTEGFTNWRKRERLQVHVGAHDSAHNIALGKCLALMNEKSHIAVALSKQTNEAQIEYRTRLTASIDVIRLLLRQGLPFRGHDESEKSKNQGNFLEFLEFLSDHNESIQKVVLTNAPENLKLTSPQIQKDIVSAIASEIRETIISEIGDGLFSILIDESRDVSVKEQMAIVLRYVDDKGCVMYTFLFCKTWKVCLTLLFDKITNIFEFCIFIIFYINFKVYQVNIFFAPIDIKSWLRHCWL</sequence>
<dbReference type="OrthoDB" id="1245066at2759"/>
<evidence type="ECO:0000313" key="2">
    <source>
        <dbReference type="EMBL" id="GAV78611.1"/>
    </source>
</evidence>
<dbReference type="InParanoid" id="A0A1Q3CEV8"/>
<accession>A0A1Q3CEV8</accession>
<feature type="domain" description="DUF4371" evidence="1">
    <location>
        <begin position="2"/>
        <end position="189"/>
    </location>
</feature>
<evidence type="ECO:0000259" key="1">
    <source>
        <dbReference type="Pfam" id="PF14291"/>
    </source>
</evidence>
<proteinExistence type="predicted"/>
<dbReference type="PANTHER" id="PTHR45749">
    <property type="match status" value="1"/>
</dbReference>
<gene>
    <name evidence="2" type="ORF">CFOL_v3_22076</name>
</gene>
<dbReference type="AlphaFoldDB" id="A0A1Q3CEV8"/>
<name>A0A1Q3CEV8_CEPFO</name>
<dbReference type="Pfam" id="PF14291">
    <property type="entry name" value="DUF4371"/>
    <property type="match status" value="1"/>
</dbReference>
<organism evidence="2 3">
    <name type="scientific">Cephalotus follicularis</name>
    <name type="common">Albany pitcher plant</name>
    <dbReference type="NCBI Taxonomy" id="3775"/>
    <lineage>
        <taxon>Eukaryota</taxon>
        <taxon>Viridiplantae</taxon>
        <taxon>Streptophyta</taxon>
        <taxon>Embryophyta</taxon>
        <taxon>Tracheophyta</taxon>
        <taxon>Spermatophyta</taxon>
        <taxon>Magnoliopsida</taxon>
        <taxon>eudicotyledons</taxon>
        <taxon>Gunneridae</taxon>
        <taxon>Pentapetalae</taxon>
        <taxon>rosids</taxon>
        <taxon>fabids</taxon>
        <taxon>Oxalidales</taxon>
        <taxon>Cephalotaceae</taxon>
        <taxon>Cephalotus</taxon>
    </lineage>
</organism>
<feature type="non-terminal residue" evidence="2">
    <location>
        <position position="1"/>
    </location>
</feature>
<reference evidence="3" key="1">
    <citation type="submission" date="2016-04" db="EMBL/GenBank/DDBJ databases">
        <title>Cephalotus genome sequencing.</title>
        <authorList>
            <person name="Fukushima K."/>
            <person name="Hasebe M."/>
            <person name="Fang X."/>
        </authorList>
    </citation>
    <scope>NUCLEOTIDE SEQUENCE [LARGE SCALE GENOMIC DNA]</scope>
    <source>
        <strain evidence="3">cv. St1</strain>
    </source>
</reference>
<comment type="caution">
    <text evidence="2">The sequence shown here is derived from an EMBL/GenBank/DDBJ whole genome shotgun (WGS) entry which is preliminary data.</text>
</comment>
<dbReference type="STRING" id="3775.A0A1Q3CEV8"/>
<dbReference type="PANTHER" id="PTHR45749:SF36">
    <property type="entry name" value="ZINC FINGER MYM-TYPE PROTEIN 1-LIKE"/>
    <property type="match status" value="1"/>
</dbReference>
<keyword evidence="3" id="KW-1185">Reference proteome</keyword>
<dbReference type="Proteomes" id="UP000187406">
    <property type="component" value="Unassembled WGS sequence"/>
</dbReference>
<evidence type="ECO:0000313" key="3">
    <source>
        <dbReference type="Proteomes" id="UP000187406"/>
    </source>
</evidence>